<comment type="similarity">
    <text evidence="4">Belongs to the THEP1 NTPase family.</text>
</comment>
<keyword evidence="2 4" id="KW-0378">Hydrolase</keyword>
<dbReference type="HOGENOM" id="CLU_103145_1_1_2"/>
<dbReference type="GO" id="GO:0017111">
    <property type="term" value="F:ribonucleoside triphosphate phosphatase activity"/>
    <property type="evidence" value="ECO:0007669"/>
    <property type="project" value="UniProtKB-UniRule"/>
</dbReference>
<organism evidence="5 6">
    <name type="scientific">Caldisphaera lagunensis (strain DSM 15908 / JCM 11604 / ANMR 0165 / IC-154)</name>
    <dbReference type="NCBI Taxonomy" id="1056495"/>
    <lineage>
        <taxon>Archaea</taxon>
        <taxon>Thermoproteota</taxon>
        <taxon>Thermoprotei</taxon>
        <taxon>Acidilobales</taxon>
        <taxon>Caldisphaeraceae</taxon>
        <taxon>Caldisphaera</taxon>
    </lineage>
</organism>
<feature type="binding site" evidence="4">
    <location>
        <begin position="16"/>
        <end position="23"/>
    </location>
    <ligand>
        <name>ATP</name>
        <dbReference type="ChEBI" id="CHEBI:30616"/>
    </ligand>
</feature>
<dbReference type="KEGG" id="clg:Calag_1190"/>
<evidence type="ECO:0000313" key="5">
    <source>
        <dbReference type="EMBL" id="AFZ70910.1"/>
    </source>
</evidence>
<feature type="binding site" evidence="4">
    <location>
        <begin position="106"/>
        <end position="113"/>
    </location>
    <ligand>
        <name>ATP</name>
        <dbReference type="ChEBI" id="CHEBI:30616"/>
    </ligand>
</feature>
<dbReference type="InterPro" id="IPR027417">
    <property type="entry name" value="P-loop_NTPase"/>
</dbReference>
<sequence length="188" mass="21554">MGINEKLNKSSISITGRPGVGKTTYALLLVEKLKSFQCKVKGFITKEIREGNTRIGFTVKDLSNDKQVVLASKNIKSTIRVGSYYLNEESFSFIIDILKNLNDSDVIVIDEIGPMELKINGFDNLLKNIIGKKPYIITFYYKLKEIRPDIYNLLNKGEIIELNFENRNKYMEKIDQYAKMIKDASLCH</sequence>
<reference evidence="6" key="1">
    <citation type="submission" date="2012-03" db="EMBL/GenBank/DDBJ databases">
        <title>Complete genome of Caldisphaera lagunensis DSM 15908.</title>
        <authorList>
            <person name="Lucas S."/>
            <person name="Copeland A."/>
            <person name="Lapidus A."/>
            <person name="Glavina del Rio T."/>
            <person name="Dalin E."/>
            <person name="Tice H."/>
            <person name="Bruce D."/>
            <person name="Goodwin L."/>
            <person name="Pitluck S."/>
            <person name="Peters L."/>
            <person name="Mikhailova N."/>
            <person name="Teshima H."/>
            <person name="Kyrpides N."/>
            <person name="Mavromatis K."/>
            <person name="Ivanova N."/>
            <person name="Brettin T."/>
            <person name="Detter J.C."/>
            <person name="Han C."/>
            <person name="Larimer F."/>
            <person name="Land M."/>
            <person name="Hauser L."/>
            <person name="Markowitz V."/>
            <person name="Cheng J.-F."/>
            <person name="Hugenholtz P."/>
            <person name="Woyke T."/>
            <person name="Wu D."/>
            <person name="Spring S."/>
            <person name="Schroeder M."/>
            <person name="Brambilla E."/>
            <person name="Klenk H.-P."/>
            <person name="Eisen J.A."/>
        </authorList>
    </citation>
    <scope>NUCLEOTIDE SEQUENCE [LARGE SCALE GENOMIC DNA]</scope>
    <source>
        <strain evidence="6">DSM 15908 / JCM 11604 / IC-154</strain>
    </source>
</reference>
<evidence type="ECO:0000256" key="1">
    <source>
        <dbReference type="ARBA" id="ARBA00022741"/>
    </source>
</evidence>
<accession>L0ACX9</accession>
<dbReference type="RefSeq" id="WP_015232807.1">
    <property type="nucleotide sequence ID" value="NC_019791.1"/>
</dbReference>
<name>L0ACX9_CALLD</name>
<evidence type="ECO:0000256" key="4">
    <source>
        <dbReference type="HAMAP-Rule" id="MF_00796"/>
    </source>
</evidence>
<dbReference type="HAMAP" id="MF_00796">
    <property type="entry name" value="NTPase_1"/>
    <property type="match status" value="1"/>
</dbReference>
<dbReference type="PANTHER" id="PTHR43146:SF1">
    <property type="entry name" value="CANCER-RELATED NUCLEOSIDE-TRIPHOSPHATASE"/>
    <property type="match status" value="1"/>
</dbReference>
<dbReference type="OrthoDB" id="52698at2157"/>
<gene>
    <name evidence="5" type="ordered locus">Calag_1190</name>
</gene>
<dbReference type="Gene3D" id="3.40.50.300">
    <property type="entry name" value="P-loop containing nucleotide triphosphate hydrolases"/>
    <property type="match status" value="1"/>
</dbReference>
<evidence type="ECO:0000313" key="6">
    <source>
        <dbReference type="Proteomes" id="UP000010469"/>
    </source>
</evidence>
<dbReference type="InParanoid" id="L0ACX9"/>
<dbReference type="STRING" id="1056495.Calag_1190"/>
<keyword evidence="5" id="KW-0808">Transferase</keyword>
<dbReference type="GO" id="GO:0005524">
    <property type="term" value="F:ATP binding"/>
    <property type="evidence" value="ECO:0007669"/>
    <property type="project" value="UniProtKB-UniRule"/>
</dbReference>
<comment type="catalytic activity">
    <reaction evidence="4">
        <text>a ribonucleoside 5'-triphosphate + H2O = a ribonucleoside 5'-diphosphate + phosphate + H(+)</text>
        <dbReference type="Rhea" id="RHEA:23680"/>
        <dbReference type="ChEBI" id="CHEBI:15377"/>
        <dbReference type="ChEBI" id="CHEBI:15378"/>
        <dbReference type="ChEBI" id="CHEBI:43474"/>
        <dbReference type="ChEBI" id="CHEBI:57930"/>
        <dbReference type="ChEBI" id="CHEBI:61557"/>
        <dbReference type="EC" id="3.6.1.15"/>
    </reaction>
</comment>
<dbReference type="EC" id="3.6.1.15" evidence="4"/>
<dbReference type="PANTHER" id="PTHR43146">
    <property type="entry name" value="CANCER-RELATED NUCLEOSIDE-TRIPHOSPHATASE"/>
    <property type="match status" value="1"/>
</dbReference>
<dbReference type="InterPro" id="IPR004948">
    <property type="entry name" value="Nuc-triphosphatase_THEP1"/>
</dbReference>
<evidence type="ECO:0000256" key="2">
    <source>
        <dbReference type="ARBA" id="ARBA00022801"/>
    </source>
</evidence>
<protein>
    <recommendedName>
        <fullName evidence="4">Nucleoside-triphosphatase Calag_1190</fullName>
        <shortName evidence="4">NTPase</shortName>
        <ecNumber evidence="4">3.6.1.15</ecNumber>
    </recommendedName>
    <alternativeName>
        <fullName evidence="4">Nucleoside triphosphate phosphohydrolase</fullName>
    </alternativeName>
</protein>
<dbReference type="Pfam" id="PF03266">
    <property type="entry name" value="NTPase_1"/>
    <property type="match status" value="1"/>
</dbReference>
<dbReference type="AlphaFoldDB" id="L0ACX9"/>
<proteinExistence type="inferred from homology"/>
<dbReference type="eggNOG" id="arCOG01034">
    <property type="taxonomic scope" value="Archaea"/>
</dbReference>
<keyword evidence="6" id="KW-1185">Reference proteome</keyword>
<keyword evidence="3 4" id="KW-0067">ATP-binding</keyword>
<dbReference type="EMBL" id="CP003378">
    <property type="protein sequence ID" value="AFZ70910.1"/>
    <property type="molecule type" value="Genomic_DNA"/>
</dbReference>
<evidence type="ECO:0000256" key="3">
    <source>
        <dbReference type="ARBA" id="ARBA00022840"/>
    </source>
</evidence>
<dbReference type="FunCoup" id="L0ACX9">
    <property type="interactions" value="105"/>
</dbReference>
<dbReference type="Proteomes" id="UP000010469">
    <property type="component" value="Chromosome"/>
</dbReference>
<dbReference type="GO" id="GO:0016301">
    <property type="term" value="F:kinase activity"/>
    <property type="evidence" value="ECO:0007669"/>
    <property type="project" value="UniProtKB-KW"/>
</dbReference>
<dbReference type="SUPFAM" id="SSF52540">
    <property type="entry name" value="P-loop containing nucleoside triphosphate hydrolases"/>
    <property type="match status" value="1"/>
</dbReference>
<comment type="function">
    <text evidence="4">Has nucleotide phosphatase activity towards ATP, GTP, CTP, TTP and UTP. May hydrolyze nucleoside diphosphates with lower efficiency.</text>
</comment>
<keyword evidence="1 4" id="KW-0547">Nucleotide-binding</keyword>
<keyword evidence="5" id="KW-0418">Kinase</keyword>
<dbReference type="GeneID" id="14212450"/>